<protein>
    <submittedName>
        <fullName evidence="1">Uncharacterized protein</fullName>
    </submittedName>
</protein>
<evidence type="ECO:0000313" key="1">
    <source>
        <dbReference type="EMBL" id="KAH0534366.1"/>
    </source>
</evidence>
<dbReference type="EMBL" id="JAHXZJ010002982">
    <property type="protein sequence ID" value="KAH0534366.1"/>
    <property type="molecule type" value="Genomic_DNA"/>
</dbReference>
<proteinExistence type="predicted"/>
<dbReference type="Proteomes" id="UP000826195">
    <property type="component" value="Unassembled WGS sequence"/>
</dbReference>
<gene>
    <name evidence="1" type="ORF">KQX54_003426</name>
</gene>
<dbReference type="AlphaFoldDB" id="A0AAV7HSN3"/>
<reference evidence="1 2" key="1">
    <citation type="journal article" date="2021" name="J. Hered.">
        <title>A chromosome-level genome assembly of the parasitoid wasp, Cotesia glomerata (Hymenoptera: Braconidae).</title>
        <authorList>
            <person name="Pinto B.J."/>
            <person name="Weis J.J."/>
            <person name="Gamble T."/>
            <person name="Ode P.J."/>
            <person name="Paul R."/>
            <person name="Zaspel J.M."/>
        </authorList>
    </citation>
    <scope>NUCLEOTIDE SEQUENCE [LARGE SCALE GENOMIC DNA]</scope>
    <source>
        <strain evidence="1">CgM1</strain>
    </source>
</reference>
<comment type="caution">
    <text evidence="1">The sequence shown here is derived from an EMBL/GenBank/DDBJ whole genome shotgun (WGS) entry which is preliminary data.</text>
</comment>
<organism evidence="1 2">
    <name type="scientific">Cotesia glomerata</name>
    <name type="common">Lepidopteran parasitic wasp</name>
    <name type="synonym">Apanteles glomeratus</name>
    <dbReference type="NCBI Taxonomy" id="32391"/>
    <lineage>
        <taxon>Eukaryota</taxon>
        <taxon>Metazoa</taxon>
        <taxon>Ecdysozoa</taxon>
        <taxon>Arthropoda</taxon>
        <taxon>Hexapoda</taxon>
        <taxon>Insecta</taxon>
        <taxon>Pterygota</taxon>
        <taxon>Neoptera</taxon>
        <taxon>Endopterygota</taxon>
        <taxon>Hymenoptera</taxon>
        <taxon>Apocrita</taxon>
        <taxon>Ichneumonoidea</taxon>
        <taxon>Braconidae</taxon>
        <taxon>Microgastrinae</taxon>
        <taxon>Cotesia</taxon>
    </lineage>
</organism>
<sequence>MTPVEIVLEDPIGRQLIDRTDSGRRLPGASYAQEGCAAVNSTVRTCVLDSSFSILKSALEDALDDNVWNFLSEALKTDQKNLFKARLCKTLQKDSPNCRTAKRRQMQSNALTTDPCDDLTNKDLNPKNRNISQLVMIREEPVVTSLQGVVPSPSASPINPS</sequence>
<name>A0AAV7HSN3_COTGL</name>
<accession>A0AAV7HSN3</accession>
<evidence type="ECO:0000313" key="2">
    <source>
        <dbReference type="Proteomes" id="UP000826195"/>
    </source>
</evidence>
<keyword evidence="2" id="KW-1185">Reference proteome</keyword>